<evidence type="ECO:0000313" key="3">
    <source>
        <dbReference type="Proteomes" id="UP001189429"/>
    </source>
</evidence>
<feature type="non-terminal residue" evidence="2">
    <location>
        <position position="1"/>
    </location>
</feature>
<evidence type="ECO:0000313" key="2">
    <source>
        <dbReference type="EMBL" id="CAK0885174.1"/>
    </source>
</evidence>
<accession>A0ABN9WJI9</accession>
<comment type="caution">
    <text evidence="2">The sequence shown here is derived from an EMBL/GenBank/DDBJ whole genome shotgun (WGS) entry which is preliminary data.</text>
</comment>
<evidence type="ECO:0000256" key="1">
    <source>
        <dbReference type="SAM" id="MobiDB-lite"/>
    </source>
</evidence>
<dbReference type="EMBL" id="CAUYUJ010018638">
    <property type="protein sequence ID" value="CAK0885174.1"/>
    <property type="molecule type" value="Genomic_DNA"/>
</dbReference>
<name>A0ABN9WJI9_9DINO</name>
<protein>
    <submittedName>
        <fullName evidence="2">Uncharacterized protein</fullName>
    </submittedName>
</protein>
<proteinExistence type="predicted"/>
<keyword evidence="3" id="KW-1185">Reference proteome</keyword>
<feature type="region of interest" description="Disordered" evidence="1">
    <location>
        <begin position="406"/>
        <end position="436"/>
    </location>
</feature>
<organism evidence="2 3">
    <name type="scientific">Prorocentrum cordatum</name>
    <dbReference type="NCBI Taxonomy" id="2364126"/>
    <lineage>
        <taxon>Eukaryota</taxon>
        <taxon>Sar</taxon>
        <taxon>Alveolata</taxon>
        <taxon>Dinophyceae</taxon>
        <taxon>Prorocentrales</taxon>
        <taxon>Prorocentraceae</taxon>
        <taxon>Prorocentrum</taxon>
    </lineage>
</organism>
<gene>
    <name evidence="2" type="ORF">PCOR1329_LOCUS66876</name>
</gene>
<dbReference type="Proteomes" id="UP001189429">
    <property type="component" value="Unassembled WGS sequence"/>
</dbReference>
<reference evidence="2" key="1">
    <citation type="submission" date="2023-10" db="EMBL/GenBank/DDBJ databases">
        <authorList>
            <person name="Chen Y."/>
            <person name="Shah S."/>
            <person name="Dougan E. K."/>
            <person name="Thang M."/>
            <person name="Chan C."/>
        </authorList>
    </citation>
    <scope>NUCLEOTIDE SEQUENCE [LARGE SCALE GENOMIC DNA]</scope>
</reference>
<sequence length="436" mass="45758">AYSDSACQRGRARVEHEAHEGFWLRGVLPRAWTENPEPIAMGRWMSAGQEGPIAAGALGASTAARPPVVFGGATGGPEAAAPALRQVGLAAVVVQPHDGRAVRAIFGGLSGPQQTVHRGEQGALVLAAQCSSGPTMFISDDLSVRDGWWAQRDTAPRGPDADAWRVLAAVFADRPLGASVVFHVNSQVDEADQRRTPQWAIYPWQRCLPLFLIAFIAPNAVPSTFAGSFSGATRGAMAAEGKAPRPPAVQRRAPPGRRAAALLCSSHALAADGSCSRCRCSASRAARVEWLQTPCPGLHNVGPDLCELGGGQRVRVGVGEPHGSHTMALHTALDLWYCRCRGFFAPASRQQFERGLRDECPARGGVRPTTTGKFYLGRILRGLWPKALTRAVAARAAAAAEAAAATPTVPGAELAGPPGVSSSPRAEAPARFCPHA</sequence>